<protein>
    <submittedName>
        <fullName evidence="1">Uncharacterized protein</fullName>
    </submittedName>
</protein>
<gene>
    <name evidence="1" type="ORF">J2X15_001610</name>
</gene>
<dbReference type="EMBL" id="JAVDXO010000003">
    <property type="protein sequence ID" value="MDR7306327.1"/>
    <property type="molecule type" value="Genomic_DNA"/>
</dbReference>
<comment type="caution">
    <text evidence="1">The sequence shown here is derived from an EMBL/GenBank/DDBJ whole genome shotgun (WGS) entry which is preliminary data.</text>
</comment>
<accession>A0ABU1ZLB3</accession>
<proteinExistence type="predicted"/>
<organism evidence="1 2">
    <name type="scientific">Rhodoferax saidenbachensis</name>
    <dbReference type="NCBI Taxonomy" id="1484693"/>
    <lineage>
        <taxon>Bacteria</taxon>
        <taxon>Pseudomonadati</taxon>
        <taxon>Pseudomonadota</taxon>
        <taxon>Betaproteobacteria</taxon>
        <taxon>Burkholderiales</taxon>
        <taxon>Comamonadaceae</taxon>
        <taxon>Rhodoferax</taxon>
    </lineage>
</organism>
<name>A0ABU1ZLB3_9BURK</name>
<keyword evidence="2" id="KW-1185">Reference proteome</keyword>
<evidence type="ECO:0000313" key="2">
    <source>
        <dbReference type="Proteomes" id="UP001268089"/>
    </source>
</evidence>
<evidence type="ECO:0000313" key="1">
    <source>
        <dbReference type="EMBL" id="MDR7306327.1"/>
    </source>
</evidence>
<reference evidence="1 2" key="1">
    <citation type="submission" date="2023-07" db="EMBL/GenBank/DDBJ databases">
        <title>Sorghum-associated microbial communities from plants grown in Nebraska, USA.</title>
        <authorList>
            <person name="Schachtman D."/>
        </authorList>
    </citation>
    <scope>NUCLEOTIDE SEQUENCE [LARGE SCALE GENOMIC DNA]</scope>
    <source>
        <strain evidence="1 2">BE308</strain>
    </source>
</reference>
<sequence>MGVTVHFEGQLRNADAYDAVVKAATDFAAARSWPVAHFENDQVTLGRVRDEQDWDYEGPTRGVELQPHPSSEPIRLEFDRDLYVQEYTKTQFAPQNVHEELIRLLDLLKPWFDAFSVTDEGEYFETRDSSLLEHHRSRCFELMDEHLASDSSLRGPVRLPSGRIADLIRDDA</sequence>
<dbReference type="Proteomes" id="UP001268089">
    <property type="component" value="Unassembled WGS sequence"/>
</dbReference>
<dbReference type="RefSeq" id="WP_310341266.1">
    <property type="nucleotide sequence ID" value="NZ_JAVDXO010000003.1"/>
</dbReference>